<dbReference type="InterPro" id="IPR052779">
    <property type="entry name" value="WDR62"/>
</dbReference>
<dbReference type="PANTHER" id="PTHR45589:SF1">
    <property type="entry name" value="WD REPEAT DOMAIN 62, ISOFORM G"/>
    <property type="match status" value="1"/>
</dbReference>
<evidence type="ECO:0000313" key="3">
    <source>
        <dbReference type="Proteomes" id="UP000031516"/>
    </source>
</evidence>
<dbReference type="SUPFAM" id="SSF50978">
    <property type="entry name" value="WD40 repeat-like"/>
    <property type="match status" value="1"/>
</dbReference>
<dbReference type="InterPro" id="IPR015943">
    <property type="entry name" value="WD40/YVTN_repeat-like_dom_sf"/>
</dbReference>
<dbReference type="Gene3D" id="2.130.10.10">
    <property type="entry name" value="YVTN repeat-like/Quinoprotein amine dehydrogenase"/>
    <property type="match status" value="3"/>
</dbReference>
<dbReference type="AlphaFoldDB" id="A0A0A8L7S3"/>
<organism evidence="2 3">
    <name type="scientific">Kluyveromyces dobzhanskii CBS 2104</name>
    <dbReference type="NCBI Taxonomy" id="1427455"/>
    <lineage>
        <taxon>Eukaryota</taxon>
        <taxon>Fungi</taxon>
        <taxon>Dikarya</taxon>
        <taxon>Ascomycota</taxon>
        <taxon>Saccharomycotina</taxon>
        <taxon>Saccharomycetes</taxon>
        <taxon>Saccharomycetales</taxon>
        <taxon>Saccharomycetaceae</taxon>
        <taxon>Kluyveromyces</taxon>
    </lineage>
</organism>
<proteinExistence type="predicted"/>
<dbReference type="SMART" id="SM00320">
    <property type="entry name" value="WD40"/>
    <property type="match status" value="6"/>
</dbReference>
<dbReference type="SUPFAM" id="SSF69322">
    <property type="entry name" value="Tricorn protease domain 2"/>
    <property type="match status" value="1"/>
</dbReference>
<dbReference type="Proteomes" id="UP000031516">
    <property type="component" value="Unassembled WGS sequence"/>
</dbReference>
<sequence length="861" mass="96431">MKEPLDNLKISGIFGSSSKSRTCFSASKDLVAYAASGGVVVAQVDTDKQQIVKQRFFCASSRLLRQESHSLTTVSKDSYGLIKPDHSIVIKGDTWNDSDDPSEKALTIGSDLSPARCSPSKIKDRIKDISCLNLSGDGKFLIVGETGHQPRILLYSMASDSNDFPVFVIHQHSYGISQLQFHPDDSTIFTSLGLINDGFLHIWKLTANSVRLIASNKNSTIVLGLNWYKDSAIVTYGVRQIKVWKFENPHNAASNKLFLPRTRTAIKGKNIVLGSLIETTFIDSEWLRDDQLLFLTDSHQVVLYQNGSLISLYGLDNSKQYDNILVDWENDKLWYSYDEFIDSFCLTYLLNHQERLKPGSSSSHSRGGSPFKNTMFDQKFVDSDAIVRDKHKILMMKRLADKTVLYCTSKGEISLVNETIKQISNPSLNDISVFKKIDDSLAIVCSKKGDIKLFNGSELEQYELVISELLADEEVTSLDFNVKENYIVVGDSSGKISIYNNKMAEYSNNIHSSAINDTKIYIKDNFKVVITVSRDRTINFIQLNDGGEWNICETLKENKGNIIQLEICDDKLYTISSDRTVSCYRLDIVDSSLNVSKENILSVKSSPLRLQLTATNIVVSRSDKTIQIFDKKTNALPRVLRLCDEQGDGILVNHFYVNADCDQILCSSSLDKTIRCFSFSTGKILNQYYAHADPVVGMITVADKLVTVTGNGCLFSWEMRPEDEVTEIVSKPLELNSGISTNTILSTPTTPIRNEKPFSPIRLQHPTPTSSPLRKESPISASNKRGFIPSNQLKSCKSKPQDILSSLTQLRISLTNEEELDNIEDIKKEVSMIHALLVPHDHVLKSFGDELMQLIESKVSN</sequence>
<keyword evidence="3" id="KW-1185">Reference proteome</keyword>
<gene>
    <name evidence="2" type="ORF">KLDO_g3210</name>
</gene>
<evidence type="ECO:0000313" key="2">
    <source>
        <dbReference type="EMBL" id="CDO94959.1"/>
    </source>
</evidence>
<dbReference type="InterPro" id="IPR036322">
    <property type="entry name" value="WD40_repeat_dom_sf"/>
</dbReference>
<dbReference type="InterPro" id="IPR001680">
    <property type="entry name" value="WD40_rpt"/>
</dbReference>
<comment type="caution">
    <text evidence="2">The sequence shown here is derived from an EMBL/GenBank/DDBJ whole genome shotgun (WGS) entry which is preliminary data.</text>
</comment>
<feature type="region of interest" description="Disordered" evidence="1">
    <location>
        <begin position="744"/>
        <end position="784"/>
    </location>
</feature>
<protein>
    <submittedName>
        <fullName evidence="2">WGS project CCBQ000000000 data, contig 00011</fullName>
    </submittedName>
</protein>
<name>A0A0A8L7S3_9SACH</name>
<reference evidence="2 3" key="1">
    <citation type="submission" date="2014-03" db="EMBL/GenBank/DDBJ databases">
        <title>The genome of Kluyveromyces dobzhanskii.</title>
        <authorList>
            <person name="Nystedt B."/>
            <person name="Astrom S."/>
        </authorList>
    </citation>
    <scope>NUCLEOTIDE SEQUENCE [LARGE SCALE GENOMIC DNA]</scope>
    <source>
        <strain evidence="2 3">CBS 2104</strain>
    </source>
</reference>
<accession>A0A0A8L7S3</accession>
<dbReference type="Pfam" id="PF00400">
    <property type="entry name" value="WD40"/>
    <property type="match status" value="1"/>
</dbReference>
<dbReference type="OrthoDB" id="6252103at2759"/>
<evidence type="ECO:0000256" key="1">
    <source>
        <dbReference type="SAM" id="MobiDB-lite"/>
    </source>
</evidence>
<dbReference type="EMBL" id="CCBQ010000042">
    <property type="protein sequence ID" value="CDO94959.1"/>
    <property type="molecule type" value="Genomic_DNA"/>
</dbReference>
<dbReference type="PANTHER" id="PTHR45589">
    <property type="entry name" value="WD REPEAT DOMAIN 62, ISOFORM G"/>
    <property type="match status" value="1"/>
</dbReference>